<dbReference type="Proteomes" id="UP000198417">
    <property type="component" value="Unassembled WGS sequence"/>
</dbReference>
<name>A0A238V0Q6_9RHOB</name>
<reference evidence="1 2" key="1">
    <citation type="submission" date="2017-06" db="EMBL/GenBank/DDBJ databases">
        <authorList>
            <person name="Kim H.J."/>
            <person name="Triplett B.A."/>
        </authorList>
    </citation>
    <scope>NUCLEOTIDE SEQUENCE [LARGE SCALE GENOMIC DNA]</scope>
    <source>
        <strain evidence="1 2">DSM 29052</strain>
    </source>
</reference>
<dbReference type="EMBL" id="FZNN01000001">
    <property type="protein sequence ID" value="SNR27123.1"/>
    <property type="molecule type" value="Genomic_DNA"/>
</dbReference>
<evidence type="ECO:0000313" key="2">
    <source>
        <dbReference type="Proteomes" id="UP000198417"/>
    </source>
</evidence>
<protein>
    <submittedName>
        <fullName evidence="1">Uncharacterized protein</fullName>
    </submittedName>
</protein>
<evidence type="ECO:0000313" key="1">
    <source>
        <dbReference type="EMBL" id="SNR27123.1"/>
    </source>
</evidence>
<proteinExistence type="predicted"/>
<dbReference type="AlphaFoldDB" id="A0A238V0Q6"/>
<keyword evidence="2" id="KW-1185">Reference proteome</keyword>
<dbReference type="RefSeq" id="WP_281253174.1">
    <property type="nucleotide sequence ID" value="NZ_FZNN01000001.1"/>
</dbReference>
<organism evidence="1 2">
    <name type="scientific">Puniceibacterium sediminis</name>
    <dbReference type="NCBI Taxonomy" id="1608407"/>
    <lineage>
        <taxon>Bacteria</taxon>
        <taxon>Pseudomonadati</taxon>
        <taxon>Pseudomonadota</taxon>
        <taxon>Alphaproteobacteria</taxon>
        <taxon>Rhodobacterales</taxon>
        <taxon>Paracoccaceae</taxon>
        <taxon>Puniceibacterium</taxon>
    </lineage>
</organism>
<sequence>MKLTFMTIYQATLLALLMVIGAYASSDNPKGCPSLHAEAQCEL</sequence>
<accession>A0A238V0Q6</accession>
<gene>
    <name evidence="1" type="ORF">SAMN06265370_101334</name>
</gene>